<evidence type="ECO:0000256" key="3">
    <source>
        <dbReference type="ARBA" id="ARBA00022741"/>
    </source>
</evidence>
<dbReference type="GO" id="GO:0005829">
    <property type="term" value="C:cytosol"/>
    <property type="evidence" value="ECO:0007669"/>
    <property type="project" value="TreeGrafter"/>
</dbReference>
<dbReference type="GO" id="GO:0042255">
    <property type="term" value="P:ribosome assembly"/>
    <property type="evidence" value="ECO:0007669"/>
    <property type="project" value="UniProtKB-ARBA"/>
</dbReference>
<accession>A0A1P8WP24</accession>
<evidence type="ECO:0000256" key="5">
    <source>
        <dbReference type="ARBA" id="ARBA00022806"/>
    </source>
</evidence>
<keyword evidence="5 11" id="KW-0347">Helicase</keyword>
<feature type="compositionally biased region" description="Basic and acidic residues" evidence="12">
    <location>
        <begin position="426"/>
        <end position="439"/>
    </location>
</feature>
<dbReference type="InterPro" id="IPR011545">
    <property type="entry name" value="DEAD/DEAH_box_helicase_dom"/>
</dbReference>
<dbReference type="Pfam" id="PF00270">
    <property type="entry name" value="DEAD"/>
    <property type="match status" value="1"/>
</dbReference>
<name>A0A1P8WP24_9PLAN</name>
<dbReference type="OrthoDB" id="9805696at2"/>
<organism evidence="16 17">
    <name type="scientific">Fuerstiella marisgermanici</name>
    <dbReference type="NCBI Taxonomy" id="1891926"/>
    <lineage>
        <taxon>Bacteria</taxon>
        <taxon>Pseudomonadati</taxon>
        <taxon>Planctomycetota</taxon>
        <taxon>Planctomycetia</taxon>
        <taxon>Planctomycetales</taxon>
        <taxon>Planctomycetaceae</taxon>
        <taxon>Fuerstiella</taxon>
    </lineage>
</organism>
<dbReference type="SMART" id="SM00487">
    <property type="entry name" value="DEXDc"/>
    <property type="match status" value="1"/>
</dbReference>
<evidence type="ECO:0000256" key="7">
    <source>
        <dbReference type="ARBA" id="ARBA00038437"/>
    </source>
</evidence>
<dbReference type="GO" id="GO:0009266">
    <property type="term" value="P:response to temperature stimulus"/>
    <property type="evidence" value="ECO:0007669"/>
    <property type="project" value="UniProtKB-ARBA"/>
</dbReference>
<dbReference type="CDD" id="cd00268">
    <property type="entry name" value="DEADc"/>
    <property type="match status" value="1"/>
</dbReference>
<comment type="catalytic activity">
    <reaction evidence="8">
        <text>ATP + H2O = ADP + phosphate + H(+)</text>
        <dbReference type="Rhea" id="RHEA:13065"/>
        <dbReference type="ChEBI" id="CHEBI:15377"/>
        <dbReference type="ChEBI" id="CHEBI:15378"/>
        <dbReference type="ChEBI" id="CHEBI:30616"/>
        <dbReference type="ChEBI" id="CHEBI:43474"/>
        <dbReference type="ChEBI" id="CHEBI:456216"/>
        <dbReference type="EC" id="3.6.4.13"/>
    </reaction>
</comment>
<dbReference type="PROSITE" id="PS00039">
    <property type="entry name" value="DEAD_ATP_HELICASE"/>
    <property type="match status" value="1"/>
</dbReference>
<dbReference type="AlphaFoldDB" id="A0A1P8WP24"/>
<dbReference type="RefSeq" id="WP_077026920.1">
    <property type="nucleotide sequence ID" value="NZ_CP017641.1"/>
</dbReference>
<dbReference type="FunFam" id="3.40.50.300:FF:000108">
    <property type="entry name" value="ATP-dependent RNA helicase RhlE"/>
    <property type="match status" value="1"/>
</dbReference>
<dbReference type="PANTHER" id="PTHR47959:SF13">
    <property type="entry name" value="ATP-DEPENDENT RNA HELICASE RHLE"/>
    <property type="match status" value="1"/>
</dbReference>
<evidence type="ECO:0000313" key="16">
    <source>
        <dbReference type="EMBL" id="APZ95810.1"/>
    </source>
</evidence>
<dbReference type="STRING" id="1891926.Fuma_05472"/>
<dbReference type="InterPro" id="IPR001650">
    <property type="entry name" value="Helicase_C-like"/>
</dbReference>
<keyword evidence="2" id="KW-0963">Cytoplasm</keyword>
<reference evidence="16 17" key="1">
    <citation type="journal article" date="2016" name="Front. Microbiol.">
        <title>Fuerstia marisgermanicae gen. nov., sp. nov., an Unusual Member of the Phylum Planctomycetes from the German Wadden Sea.</title>
        <authorList>
            <person name="Kohn T."/>
            <person name="Heuer A."/>
            <person name="Jogler M."/>
            <person name="Vollmers J."/>
            <person name="Boedeker C."/>
            <person name="Bunk B."/>
            <person name="Rast P."/>
            <person name="Borchert D."/>
            <person name="Glockner I."/>
            <person name="Freese H.M."/>
            <person name="Klenk H.P."/>
            <person name="Overmann J."/>
            <person name="Kaster A.K."/>
            <person name="Rohde M."/>
            <person name="Wiegand S."/>
            <person name="Jogler C."/>
        </authorList>
    </citation>
    <scope>NUCLEOTIDE SEQUENCE [LARGE SCALE GENOMIC DNA]</scope>
    <source>
        <strain evidence="16 17">NH11</strain>
    </source>
</reference>
<dbReference type="SMART" id="SM00490">
    <property type="entry name" value="HELICc"/>
    <property type="match status" value="1"/>
</dbReference>
<evidence type="ECO:0000256" key="9">
    <source>
        <dbReference type="ARBA" id="ARBA00074363"/>
    </source>
</evidence>
<evidence type="ECO:0000259" key="14">
    <source>
        <dbReference type="PROSITE" id="PS51194"/>
    </source>
</evidence>
<dbReference type="InterPro" id="IPR050079">
    <property type="entry name" value="DEAD_box_RNA_helicase"/>
</dbReference>
<evidence type="ECO:0000259" key="13">
    <source>
        <dbReference type="PROSITE" id="PS51192"/>
    </source>
</evidence>
<dbReference type="Gene3D" id="3.40.50.300">
    <property type="entry name" value="P-loop containing nucleotide triphosphate hydrolases"/>
    <property type="match status" value="2"/>
</dbReference>
<dbReference type="PROSITE" id="PS51192">
    <property type="entry name" value="HELICASE_ATP_BIND_1"/>
    <property type="match status" value="1"/>
</dbReference>
<dbReference type="InterPro" id="IPR014001">
    <property type="entry name" value="Helicase_ATP-bd"/>
</dbReference>
<evidence type="ECO:0000256" key="11">
    <source>
        <dbReference type="RuleBase" id="RU000492"/>
    </source>
</evidence>
<protein>
    <recommendedName>
        <fullName evidence="9">DEAD-box ATP-dependent RNA helicase RhpA</fullName>
        <ecNumber evidence="1">3.6.4.13</ecNumber>
    </recommendedName>
</protein>
<feature type="short sequence motif" description="Q motif" evidence="10">
    <location>
        <begin position="2"/>
        <end position="30"/>
    </location>
</feature>
<dbReference type="PROSITE" id="PS51194">
    <property type="entry name" value="HELICASE_CTER"/>
    <property type="match status" value="1"/>
</dbReference>
<keyword evidence="17" id="KW-1185">Reference proteome</keyword>
<dbReference type="GO" id="GO:0016887">
    <property type="term" value="F:ATP hydrolysis activity"/>
    <property type="evidence" value="ECO:0007669"/>
    <property type="project" value="RHEA"/>
</dbReference>
<sequence length="453" mass="49937">MSTFDDLELIPPLRKALREEGYDTPTPIQAKTIPSALEGLDILGCAQTGTGKTAAFALPILDYLAGEGHKAVAKRPLALILAPTRELAIQIGDSFDSYGRHVKVSHALIYGGVGQGRQVKALEKGVHILIATPGRLLDLMGQEYIFLNRLQIFVLDEADRMMDMGFLPDLKRIIKTLPVRRQSLFFSATMPKKIAQLANQLLHNPVKVDVAPKQRSVELIDQRVVFVEHRQRKPFLLKLITDGDVGQAIVFTKTKRGANYVAEYLRKHKIEAVAIHGNKSQNARQQALDNFRADKVQILVATDLAARGIDVEGVSHVFNFELPMEPESYVHRIGRTGRAGATGIAISFCAASERGTLKAIERLIGFEILEDGRQPDPLKPGEKVDDGDGERPPRSGGQNRRRRRIRGPRRAKGTGETGAKSPGGEDPAKTRPTAADRKNARNRRRGNTKKSAE</sequence>
<dbReference type="InterPro" id="IPR027417">
    <property type="entry name" value="P-loop_NTPase"/>
</dbReference>
<dbReference type="Pfam" id="PF00271">
    <property type="entry name" value="Helicase_C"/>
    <property type="match status" value="1"/>
</dbReference>
<feature type="domain" description="Helicase C-terminal" evidence="14">
    <location>
        <begin position="219"/>
        <end position="384"/>
    </location>
</feature>
<dbReference type="EMBL" id="CP017641">
    <property type="protein sequence ID" value="APZ95810.1"/>
    <property type="molecule type" value="Genomic_DNA"/>
</dbReference>
<proteinExistence type="inferred from homology"/>
<keyword evidence="6 11" id="KW-0067">ATP-binding</keyword>
<dbReference type="SUPFAM" id="SSF52540">
    <property type="entry name" value="P-loop containing nucleoside triphosphate hydrolases"/>
    <property type="match status" value="1"/>
</dbReference>
<feature type="domain" description="DEAD-box RNA helicase Q" evidence="15">
    <location>
        <begin position="2"/>
        <end position="30"/>
    </location>
</feature>
<evidence type="ECO:0000313" key="17">
    <source>
        <dbReference type="Proteomes" id="UP000187735"/>
    </source>
</evidence>
<dbReference type="GO" id="GO:0003724">
    <property type="term" value="F:RNA helicase activity"/>
    <property type="evidence" value="ECO:0007669"/>
    <property type="project" value="UniProtKB-EC"/>
</dbReference>
<dbReference type="InterPro" id="IPR014014">
    <property type="entry name" value="RNA_helicase_DEAD_Q_motif"/>
</dbReference>
<gene>
    <name evidence="16" type="primary">rhlE_1</name>
    <name evidence="16" type="ORF">Fuma_05472</name>
</gene>
<evidence type="ECO:0000256" key="1">
    <source>
        <dbReference type="ARBA" id="ARBA00012552"/>
    </source>
</evidence>
<evidence type="ECO:0000256" key="2">
    <source>
        <dbReference type="ARBA" id="ARBA00022490"/>
    </source>
</evidence>
<dbReference type="PROSITE" id="PS51195">
    <property type="entry name" value="Q_MOTIF"/>
    <property type="match status" value="1"/>
</dbReference>
<feature type="compositionally biased region" description="Basic and acidic residues" evidence="12">
    <location>
        <begin position="371"/>
        <end position="393"/>
    </location>
</feature>
<feature type="compositionally biased region" description="Basic residues" evidence="12">
    <location>
        <begin position="399"/>
        <end position="412"/>
    </location>
</feature>
<dbReference type="EC" id="3.6.4.13" evidence="1"/>
<keyword evidence="4 11" id="KW-0378">Hydrolase</keyword>
<dbReference type="GO" id="GO:0003676">
    <property type="term" value="F:nucleic acid binding"/>
    <property type="evidence" value="ECO:0007669"/>
    <property type="project" value="InterPro"/>
</dbReference>
<dbReference type="InterPro" id="IPR000629">
    <property type="entry name" value="RNA-helicase_DEAD-box_CS"/>
</dbReference>
<evidence type="ECO:0000256" key="6">
    <source>
        <dbReference type="ARBA" id="ARBA00022840"/>
    </source>
</evidence>
<dbReference type="GO" id="GO:0005524">
    <property type="term" value="F:ATP binding"/>
    <property type="evidence" value="ECO:0007669"/>
    <property type="project" value="UniProtKB-KW"/>
</dbReference>
<evidence type="ECO:0000259" key="15">
    <source>
        <dbReference type="PROSITE" id="PS51195"/>
    </source>
</evidence>
<keyword evidence="3 11" id="KW-0547">Nucleotide-binding</keyword>
<evidence type="ECO:0000256" key="12">
    <source>
        <dbReference type="SAM" id="MobiDB-lite"/>
    </source>
</evidence>
<dbReference type="InterPro" id="IPR044742">
    <property type="entry name" value="DEAD/DEAH_RhlB"/>
</dbReference>
<dbReference type="KEGG" id="fmr:Fuma_05472"/>
<evidence type="ECO:0000256" key="10">
    <source>
        <dbReference type="PROSITE-ProRule" id="PRU00552"/>
    </source>
</evidence>
<feature type="compositionally biased region" description="Basic residues" evidence="12">
    <location>
        <begin position="440"/>
        <end position="453"/>
    </location>
</feature>
<evidence type="ECO:0000256" key="4">
    <source>
        <dbReference type="ARBA" id="ARBA00022801"/>
    </source>
</evidence>
<comment type="similarity">
    <text evidence="7 11">Belongs to the DEAD box helicase family.</text>
</comment>
<feature type="domain" description="Helicase ATP-binding" evidence="13">
    <location>
        <begin position="33"/>
        <end position="208"/>
    </location>
</feature>
<dbReference type="PANTHER" id="PTHR47959">
    <property type="entry name" value="ATP-DEPENDENT RNA HELICASE RHLE-RELATED"/>
    <property type="match status" value="1"/>
</dbReference>
<feature type="region of interest" description="Disordered" evidence="12">
    <location>
        <begin position="371"/>
        <end position="453"/>
    </location>
</feature>
<dbReference type="Proteomes" id="UP000187735">
    <property type="component" value="Chromosome"/>
</dbReference>
<dbReference type="CDD" id="cd18787">
    <property type="entry name" value="SF2_C_DEAD"/>
    <property type="match status" value="1"/>
</dbReference>
<evidence type="ECO:0000256" key="8">
    <source>
        <dbReference type="ARBA" id="ARBA00047984"/>
    </source>
</evidence>